<reference evidence="1" key="1">
    <citation type="submission" date="2019-12" db="EMBL/GenBank/DDBJ databases">
        <title>Novel species isolated from a subtropical stream in China.</title>
        <authorList>
            <person name="Lu H."/>
        </authorList>
    </citation>
    <scope>NUCLEOTIDE SEQUENCE [LARGE SCALE GENOMIC DNA]</scope>
    <source>
        <strain evidence="1">FT81W</strain>
    </source>
</reference>
<sequence>MTAIIRAKERDTIIQALRAGVVPKLGQQHIQVGRSQELAAQIRDIERIADGGSSFRLIVGDYGSGKSFFLNLVRAIALERKLVTMHADLTPTRRLHGANGQARSLYCELVNNMATRTKNDGGALHGVIEKFIAQAIEDGKAAGKDASAAILARLEPLLDMPNGYDFASVINAYGRGFQNDDGQLQQNALRWLRGEYATKTDARQALGVRNHIDDSALYDQLKLLARFLRIAGYGGLMVGLDEAVNLYKIANAQARNTNYEEILRLLNDCLQGSAEGLGFIIGGTTEFVTDTRRGLYSYQALQSRLAGNTFATGGLIDYTGPMLKLTNLTQEDFYVLLRNIRHVYAGGDSNTYLVPDDGIAAFMQHCAARIGDAYYRTPRTTVTSFINLLAVLEQNPGASWQTLLGRVEVHKDSGAEAEQLADGDDALAHFQM</sequence>
<dbReference type="InterPro" id="IPR021228">
    <property type="entry name" value="BrxD"/>
</dbReference>
<keyword evidence="1" id="KW-0547">Nucleotide-binding</keyword>
<dbReference type="Pfam" id="PF10923">
    <property type="entry name" value="BrxC_BrxD"/>
    <property type="match status" value="1"/>
</dbReference>
<gene>
    <name evidence="1" type="ORF">GTP90_00555</name>
</gene>
<evidence type="ECO:0000313" key="2">
    <source>
        <dbReference type="Proteomes" id="UP000447355"/>
    </source>
</evidence>
<dbReference type="AlphaFoldDB" id="A0A845GGH6"/>
<keyword evidence="1" id="KW-0067">ATP-binding</keyword>
<name>A0A845GGH6_9BURK</name>
<dbReference type="Proteomes" id="UP000447355">
    <property type="component" value="Unassembled WGS sequence"/>
</dbReference>
<dbReference type="GO" id="GO:0005524">
    <property type="term" value="F:ATP binding"/>
    <property type="evidence" value="ECO:0007669"/>
    <property type="project" value="UniProtKB-KW"/>
</dbReference>
<dbReference type="EMBL" id="WWCX01000001">
    <property type="protein sequence ID" value="MYM92346.1"/>
    <property type="molecule type" value="Genomic_DNA"/>
</dbReference>
<accession>A0A845GGH6</accession>
<evidence type="ECO:0000313" key="1">
    <source>
        <dbReference type="EMBL" id="MYM92346.1"/>
    </source>
</evidence>
<dbReference type="RefSeq" id="WP_161081619.1">
    <property type="nucleotide sequence ID" value="NZ_WWCX01000001.1"/>
</dbReference>
<organism evidence="1 2">
    <name type="scientific">Duganella vulcania</name>
    <dbReference type="NCBI Taxonomy" id="2692166"/>
    <lineage>
        <taxon>Bacteria</taxon>
        <taxon>Pseudomonadati</taxon>
        <taxon>Pseudomonadota</taxon>
        <taxon>Betaproteobacteria</taxon>
        <taxon>Burkholderiales</taxon>
        <taxon>Oxalobacteraceae</taxon>
        <taxon>Telluria group</taxon>
        <taxon>Duganella</taxon>
    </lineage>
</organism>
<proteinExistence type="predicted"/>
<comment type="caution">
    <text evidence="1">The sequence shown here is derived from an EMBL/GenBank/DDBJ whole genome shotgun (WGS) entry which is preliminary data.</text>
</comment>
<protein>
    <submittedName>
        <fullName evidence="1">ATP-binding protein</fullName>
    </submittedName>
</protein>